<dbReference type="InterPro" id="IPR050739">
    <property type="entry name" value="MFP"/>
</dbReference>
<protein>
    <recommendedName>
        <fullName evidence="9">Membrane fusion protein (MFP) family protein</fullName>
    </recommendedName>
</protein>
<evidence type="ECO:0000256" key="4">
    <source>
        <dbReference type="ARBA" id="ARBA00022475"/>
    </source>
</evidence>
<dbReference type="PRINTS" id="PR01490">
    <property type="entry name" value="RTXTOXIND"/>
</dbReference>
<evidence type="ECO:0000256" key="5">
    <source>
        <dbReference type="ARBA" id="ARBA00022519"/>
    </source>
</evidence>
<keyword evidence="4 9" id="KW-1003">Cell membrane</keyword>
<gene>
    <name evidence="13" type="ORF">AB835_07970</name>
</gene>
<evidence type="ECO:0000256" key="3">
    <source>
        <dbReference type="ARBA" id="ARBA00022448"/>
    </source>
</evidence>
<keyword evidence="10" id="KW-0175">Coiled coil</keyword>
<dbReference type="NCBIfam" id="TIGR01843">
    <property type="entry name" value="type_I_hlyD"/>
    <property type="match status" value="1"/>
</dbReference>
<dbReference type="Gene3D" id="2.40.30.170">
    <property type="match status" value="1"/>
</dbReference>
<accession>A0A1D2QPZ0</accession>
<evidence type="ECO:0000313" key="14">
    <source>
        <dbReference type="Proteomes" id="UP000242502"/>
    </source>
</evidence>
<dbReference type="AlphaFoldDB" id="A0A1D2QPZ0"/>
<keyword evidence="5 9" id="KW-0997">Cell inner membrane</keyword>
<reference evidence="13 14" key="1">
    <citation type="journal article" date="2016" name="Appl. Environ. Microbiol.">
        <title>Lack of Overt Genome Reduction in the Bryostatin-Producing Bryozoan Symbiont "Candidatus Endobugula sertula".</title>
        <authorList>
            <person name="Miller I.J."/>
            <person name="Vanee N."/>
            <person name="Fong S.S."/>
            <person name="Lim-Fong G.E."/>
            <person name="Kwan J.C."/>
        </authorList>
    </citation>
    <scope>NUCLEOTIDE SEQUENCE [LARGE SCALE GENOMIC DNA]</scope>
    <source>
        <strain evidence="13">AB1-4</strain>
    </source>
</reference>
<name>A0A1D2QPZ0_9GAMM</name>
<evidence type="ECO:0000259" key="11">
    <source>
        <dbReference type="Pfam" id="PF25994"/>
    </source>
</evidence>
<dbReference type="EMBL" id="MDLC01000024">
    <property type="protein sequence ID" value="ODS23646.1"/>
    <property type="molecule type" value="Genomic_DNA"/>
</dbReference>
<evidence type="ECO:0000313" key="13">
    <source>
        <dbReference type="EMBL" id="ODS23646.1"/>
    </source>
</evidence>
<dbReference type="GO" id="GO:0005886">
    <property type="term" value="C:plasma membrane"/>
    <property type="evidence" value="ECO:0007669"/>
    <property type="project" value="UniProtKB-SubCell"/>
</dbReference>
<dbReference type="PANTHER" id="PTHR30386">
    <property type="entry name" value="MEMBRANE FUSION SUBUNIT OF EMRAB-TOLC MULTIDRUG EFFLUX PUMP"/>
    <property type="match status" value="1"/>
</dbReference>
<dbReference type="STRING" id="62101.AB835_07970"/>
<feature type="domain" description="AprE-like beta-barrel" evidence="12">
    <location>
        <begin position="346"/>
        <end position="435"/>
    </location>
</feature>
<comment type="subcellular location">
    <subcellularLocation>
        <location evidence="1 9">Cell inner membrane</location>
        <topology evidence="1 9">Single-pass membrane protein</topology>
    </subcellularLocation>
</comment>
<dbReference type="GO" id="GO:0015031">
    <property type="term" value="P:protein transport"/>
    <property type="evidence" value="ECO:0007669"/>
    <property type="project" value="InterPro"/>
</dbReference>
<proteinExistence type="inferred from homology"/>
<sequence length="458" mass="51963">MKNQLYNFFDKKIIVQGEQEQLRYLPQSVKLEESANPHIIRLTMIAISVTVLIFVLWAAVTNINEVTNIKGDVVPRGLSQVVQHLDGGIVTDIMVGEGDNVVAGQILLKINDGGAAEDLAEIMASQKALVEKESRLKSFLYGTKVTFDNDKFKLLNSEEKENYIAFQKNILKSMNNKKNKEKKVVLNQYKQAVNEVEIFFAEREKISQSLKYTKEALVLHEQLEDKGYTSKISIIEYKQKVAEYTGEIREINRRIVKARSAIDEFKQRLESLDADYIERVYQDLEKTNIEILRNKEIILKLKRKVSRLEVKSPVDGVIKGLKVNTIGSVIKPGEKLMEILPSNTQLVVDGKLSPQDVGHVHIGQPVQIKLSSYDFSRYGTIEGVLDFISATTFIDDKNQAYYQVRIVLSKQYIGKSSNEYSILPGMTVEGDIITGKKTILSYLFKPIHLSLKTALTER</sequence>
<comment type="similarity">
    <text evidence="2 9">Belongs to the membrane fusion protein (MFP) (TC 8.A.1) family.</text>
</comment>
<evidence type="ECO:0000259" key="12">
    <source>
        <dbReference type="Pfam" id="PF26002"/>
    </source>
</evidence>
<evidence type="ECO:0000256" key="10">
    <source>
        <dbReference type="SAM" id="Coils"/>
    </source>
</evidence>
<keyword evidence="8 9" id="KW-0472">Membrane</keyword>
<feature type="coiled-coil region" evidence="10">
    <location>
        <begin position="234"/>
        <end position="275"/>
    </location>
</feature>
<organism evidence="13 14">
    <name type="scientific">Candidatus Endobugula sertula</name>
    <name type="common">Bugula neritina bacterial symbiont</name>
    <dbReference type="NCBI Taxonomy" id="62101"/>
    <lineage>
        <taxon>Bacteria</taxon>
        <taxon>Pseudomonadati</taxon>
        <taxon>Pseudomonadota</taxon>
        <taxon>Gammaproteobacteria</taxon>
        <taxon>Cellvibrionales</taxon>
        <taxon>Cellvibrionaceae</taxon>
        <taxon>Candidatus Endobugula</taxon>
    </lineage>
</organism>
<feature type="transmembrane region" description="Helical" evidence="9">
    <location>
        <begin position="39"/>
        <end position="60"/>
    </location>
</feature>
<dbReference type="InterPro" id="IPR010129">
    <property type="entry name" value="T1SS_HlyD"/>
</dbReference>
<keyword evidence="7 9" id="KW-1133">Transmembrane helix</keyword>
<evidence type="ECO:0000256" key="1">
    <source>
        <dbReference type="ARBA" id="ARBA00004377"/>
    </source>
</evidence>
<dbReference type="InterPro" id="IPR058781">
    <property type="entry name" value="HH_AprE-like"/>
</dbReference>
<dbReference type="Proteomes" id="UP000242502">
    <property type="component" value="Unassembled WGS sequence"/>
</dbReference>
<dbReference type="PANTHER" id="PTHR30386:SF26">
    <property type="entry name" value="TRANSPORT PROTEIN COMB"/>
    <property type="match status" value="1"/>
</dbReference>
<evidence type="ECO:0000256" key="2">
    <source>
        <dbReference type="ARBA" id="ARBA00009477"/>
    </source>
</evidence>
<feature type="domain" description="AprE-like long alpha-helical hairpin" evidence="11">
    <location>
        <begin position="128"/>
        <end position="296"/>
    </location>
</feature>
<dbReference type="Pfam" id="PF26002">
    <property type="entry name" value="Beta-barrel_AprE"/>
    <property type="match status" value="1"/>
</dbReference>
<evidence type="ECO:0000256" key="9">
    <source>
        <dbReference type="RuleBase" id="RU365093"/>
    </source>
</evidence>
<evidence type="ECO:0000256" key="7">
    <source>
        <dbReference type="ARBA" id="ARBA00022989"/>
    </source>
</evidence>
<keyword evidence="6 9" id="KW-0812">Transmembrane</keyword>
<dbReference type="Pfam" id="PF25994">
    <property type="entry name" value="HH_AprE"/>
    <property type="match status" value="1"/>
</dbReference>
<dbReference type="Gene3D" id="2.40.50.100">
    <property type="match status" value="1"/>
</dbReference>
<comment type="caution">
    <text evidence="13">The sequence shown here is derived from an EMBL/GenBank/DDBJ whole genome shotgun (WGS) entry which is preliminary data.</text>
</comment>
<evidence type="ECO:0000256" key="8">
    <source>
        <dbReference type="ARBA" id="ARBA00023136"/>
    </source>
</evidence>
<evidence type="ECO:0000256" key="6">
    <source>
        <dbReference type="ARBA" id="ARBA00022692"/>
    </source>
</evidence>
<keyword evidence="3 9" id="KW-0813">Transport</keyword>
<dbReference type="InterPro" id="IPR058982">
    <property type="entry name" value="Beta-barrel_AprE"/>
</dbReference>